<dbReference type="InterPro" id="IPR043141">
    <property type="entry name" value="Ribosomal_uL10-like_sf"/>
</dbReference>
<dbReference type="GO" id="GO:0005840">
    <property type="term" value="C:ribosome"/>
    <property type="evidence" value="ECO:0007669"/>
    <property type="project" value="UniProtKB-KW"/>
</dbReference>
<dbReference type="PANTHER" id="PTHR11560">
    <property type="entry name" value="39S RIBOSOMAL PROTEIN L10, MITOCHONDRIAL"/>
    <property type="match status" value="1"/>
</dbReference>
<dbReference type="InterPro" id="IPR047865">
    <property type="entry name" value="Ribosomal_uL10_bac_type"/>
</dbReference>
<dbReference type="AlphaFoldDB" id="A0A9D1SYH8"/>
<keyword evidence="2 5" id="KW-0689">Ribosomal protein</keyword>
<keyword evidence="5" id="KW-0694">RNA-binding</keyword>
<dbReference type="HAMAP" id="MF_00362">
    <property type="entry name" value="Ribosomal_uL10"/>
    <property type="match status" value="1"/>
</dbReference>
<reference evidence="6" key="1">
    <citation type="submission" date="2020-10" db="EMBL/GenBank/DDBJ databases">
        <authorList>
            <person name="Gilroy R."/>
        </authorList>
    </citation>
    <scope>NUCLEOTIDE SEQUENCE</scope>
    <source>
        <strain evidence="6">CHK186-9395</strain>
    </source>
</reference>
<dbReference type="SUPFAM" id="SSF160369">
    <property type="entry name" value="Ribosomal protein L10-like"/>
    <property type="match status" value="1"/>
</dbReference>
<comment type="caution">
    <text evidence="6">The sequence shown here is derived from an EMBL/GenBank/DDBJ whole genome shotgun (WGS) entry which is preliminary data.</text>
</comment>
<dbReference type="GO" id="GO:0070180">
    <property type="term" value="F:large ribosomal subunit rRNA binding"/>
    <property type="evidence" value="ECO:0007669"/>
    <property type="project" value="UniProtKB-UniRule"/>
</dbReference>
<dbReference type="GO" id="GO:0006412">
    <property type="term" value="P:translation"/>
    <property type="evidence" value="ECO:0007669"/>
    <property type="project" value="UniProtKB-UniRule"/>
</dbReference>
<evidence type="ECO:0000256" key="1">
    <source>
        <dbReference type="ARBA" id="ARBA00008889"/>
    </source>
</evidence>
<sequence>MSANFEAKKALVEEIKEKIQSAKSIAFVDYRGLTASEDTKIRKAFRDAGADYKVYKNRLMLKALEALNISGCEKYLEGTTAVAFSNKDEVGAAKVIMDTIKDTKKMEIKFGILNGTVVDSKAVEALAKLPSKEVLIAQLLGMLNAPATNLARVLNAPTEGLAIALNAVAQKG</sequence>
<keyword evidence="5" id="KW-0699">rRNA-binding</keyword>
<dbReference type="InterPro" id="IPR001790">
    <property type="entry name" value="Ribosomal_uL10"/>
</dbReference>
<dbReference type="NCBIfam" id="NF000955">
    <property type="entry name" value="PRK00099.1-1"/>
    <property type="match status" value="1"/>
</dbReference>
<keyword evidence="3 5" id="KW-0687">Ribonucleoprotein</keyword>
<accession>A0A9D1SYH8</accession>
<evidence type="ECO:0000256" key="4">
    <source>
        <dbReference type="ARBA" id="ARBA00035202"/>
    </source>
</evidence>
<name>A0A9D1SYH8_9FIRM</name>
<reference evidence="6" key="2">
    <citation type="journal article" date="2021" name="PeerJ">
        <title>Extensive microbial diversity within the chicken gut microbiome revealed by metagenomics and culture.</title>
        <authorList>
            <person name="Gilroy R."/>
            <person name="Ravi A."/>
            <person name="Getino M."/>
            <person name="Pursley I."/>
            <person name="Horton D.L."/>
            <person name="Alikhan N.F."/>
            <person name="Baker D."/>
            <person name="Gharbi K."/>
            <person name="Hall N."/>
            <person name="Watson M."/>
            <person name="Adriaenssens E.M."/>
            <person name="Foster-Nyarko E."/>
            <person name="Jarju S."/>
            <person name="Secka A."/>
            <person name="Antonio M."/>
            <person name="Oren A."/>
            <person name="Chaudhuri R.R."/>
            <person name="La Ragione R."/>
            <person name="Hildebrand F."/>
            <person name="Pallen M.J."/>
        </authorList>
    </citation>
    <scope>NUCLEOTIDE SEQUENCE</scope>
    <source>
        <strain evidence="6">CHK186-9395</strain>
    </source>
</reference>
<evidence type="ECO:0000256" key="3">
    <source>
        <dbReference type="ARBA" id="ARBA00023274"/>
    </source>
</evidence>
<protein>
    <recommendedName>
        <fullName evidence="4 5">Large ribosomal subunit protein uL10</fullName>
    </recommendedName>
</protein>
<dbReference type="InterPro" id="IPR022973">
    <property type="entry name" value="Ribosomal_uL10_bac"/>
</dbReference>
<comment type="similarity">
    <text evidence="1 5">Belongs to the universal ribosomal protein uL10 family.</text>
</comment>
<comment type="function">
    <text evidence="5">Forms part of the ribosomal stalk, playing a central role in the interaction of the ribosome with GTP-bound translation factors.</text>
</comment>
<dbReference type="Gene3D" id="3.30.70.1730">
    <property type="match status" value="1"/>
</dbReference>
<dbReference type="CDD" id="cd05797">
    <property type="entry name" value="Ribosomal_L10"/>
    <property type="match status" value="1"/>
</dbReference>
<evidence type="ECO:0000256" key="5">
    <source>
        <dbReference type="HAMAP-Rule" id="MF_00362"/>
    </source>
</evidence>
<evidence type="ECO:0000256" key="2">
    <source>
        <dbReference type="ARBA" id="ARBA00022980"/>
    </source>
</evidence>
<dbReference type="Gene3D" id="6.10.250.290">
    <property type="match status" value="1"/>
</dbReference>
<dbReference type="EMBL" id="DVOJ01000010">
    <property type="protein sequence ID" value="HIV01450.1"/>
    <property type="molecule type" value="Genomic_DNA"/>
</dbReference>
<comment type="subunit">
    <text evidence="5">Part of the ribosomal stalk of the 50S ribosomal subunit. The N-terminus interacts with L11 and the large rRNA to form the base of the stalk. The C-terminus forms an elongated spine to which L12 dimers bind in a sequential fashion forming a multimeric L10(L12)X complex.</text>
</comment>
<evidence type="ECO:0000313" key="6">
    <source>
        <dbReference type="EMBL" id="HIV01450.1"/>
    </source>
</evidence>
<organism evidence="6 7">
    <name type="scientific">Candidatus Caccopulliclostridium gallistercoris</name>
    <dbReference type="NCBI Taxonomy" id="2840719"/>
    <lineage>
        <taxon>Bacteria</taxon>
        <taxon>Bacillati</taxon>
        <taxon>Bacillota</taxon>
        <taxon>Clostridia</taxon>
        <taxon>Candidatus Caccopulliclostridium</taxon>
    </lineage>
</organism>
<proteinExistence type="inferred from homology"/>
<dbReference type="Proteomes" id="UP000886861">
    <property type="component" value="Unassembled WGS sequence"/>
</dbReference>
<gene>
    <name evidence="5" type="primary">rplJ</name>
    <name evidence="6" type="ORF">IAA62_02720</name>
</gene>
<evidence type="ECO:0000313" key="7">
    <source>
        <dbReference type="Proteomes" id="UP000886861"/>
    </source>
</evidence>
<dbReference type="Pfam" id="PF00466">
    <property type="entry name" value="Ribosomal_L10"/>
    <property type="match status" value="1"/>
</dbReference>
<dbReference type="GO" id="GO:1990904">
    <property type="term" value="C:ribonucleoprotein complex"/>
    <property type="evidence" value="ECO:0007669"/>
    <property type="project" value="UniProtKB-KW"/>
</dbReference>